<evidence type="ECO:0000256" key="13">
    <source>
        <dbReference type="PROSITE-ProRule" id="PRU00391"/>
    </source>
</evidence>
<evidence type="ECO:0000256" key="10">
    <source>
        <dbReference type="ARBA" id="ARBA00023239"/>
    </source>
</evidence>
<dbReference type="InterPro" id="IPR000214">
    <property type="entry name" value="Znf_DNA_glyclase/AP_lyase"/>
</dbReference>
<evidence type="ECO:0000313" key="17">
    <source>
        <dbReference type="Proteomes" id="UP000184295"/>
    </source>
</evidence>
<evidence type="ECO:0000259" key="14">
    <source>
        <dbReference type="PROSITE" id="PS51066"/>
    </source>
</evidence>
<dbReference type="GO" id="GO:0000703">
    <property type="term" value="F:oxidized pyrimidine nucleobase lesion DNA N-glycosylase activity"/>
    <property type="evidence" value="ECO:0007669"/>
    <property type="project" value="TreeGrafter"/>
</dbReference>
<evidence type="ECO:0000256" key="4">
    <source>
        <dbReference type="ARBA" id="ARBA00022763"/>
    </source>
</evidence>
<keyword evidence="7" id="KW-0862">Zinc</keyword>
<dbReference type="PANTHER" id="PTHR42697">
    <property type="entry name" value="ENDONUCLEASE 8"/>
    <property type="match status" value="1"/>
</dbReference>
<keyword evidence="17" id="KW-1185">Reference proteome</keyword>
<dbReference type="GO" id="GO:0140078">
    <property type="term" value="F:class I DNA-(apurinic or apyrimidinic site) endonuclease activity"/>
    <property type="evidence" value="ECO:0007669"/>
    <property type="project" value="UniProtKB-EC"/>
</dbReference>
<sequence>MVVGQEVSEVSSYGKHLVIGFSNALAIHAHMKMTGFWRIYEKESPSEYRNWRMNAEMVFDSGVMVRCYRAPIFELRNRSELRLDLYLGPDLLAPEFDMERLIQRVREVDQRSEFSVVLLDQTVAAGIGNIYRCETLFMRSISPFTPVGELTNEEVKNAYLSARSALLSASHSRASLKIARGQPYVYRRTGESCVVCGSLIRSKYLQSPYATLDRWVYYCPTCQPVRR</sequence>
<evidence type="ECO:0000256" key="12">
    <source>
        <dbReference type="ARBA" id="ARBA00023295"/>
    </source>
</evidence>
<dbReference type="PROSITE" id="PS51068">
    <property type="entry name" value="FPG_CAT"/>
    <property type="match status" value="1"/>
</dbReference>
<evidence type="ECO:0000256" key="9">
    <source>
        <dbReference type="ARBA" id="ARBA00023204"/>
    </source>
</evidence>
<reference evidence="17" key="1">
    <citation type="submission" date="2016-11" db="EMBL/GenBank/DDBJ databases">
        <authorList>
            <person name="Varghese N."/>
            <person name="Submissions S."/>
        </authorList>
    </citation>
    <scope>NUCLEOTIDE SEQUENCE [LARGE SCALE GENOMIC DNA]</scope>
    <source>
        <strain evidence="17">DSM 19514</strain>
    </source>
</reference>
<gene>
    <name evidence="16" type="ORF">SAMN02745225_00612</name>
</gene>
<dbReference type="Pfam" id="PF01149">
    <property type="entry name" value="Fapy_DNA_glyco"/>
    <property type="match status" value="1"/>
</dbReference>
<dbReference type="Proteomes" id="UP000184295">
    <property type="component" value="Unassembled WGS sequence"/>
</dbReference>
<evidence type="ECO:0000313" key="16">
    <source>
        <dbReference type="EMBL" id="SHE43733.1"/>
    </source>
</evidence>
<dbReference type="GO" id="GO:0003684">
    <property type="term" value="F:damaged DNA binding"/>
    <property type="evidence" value="ECO:0007669"/>
    <property type="project" value="InterPro"/>
</dbReference>
<dbReference type="SUPFAM" id="SSF81624">
    <property type="entry name" value="N-terminal domain of MutM-like DNA repair proteins"/>
    <property type="match status" value="1"/>
</dbReference>
<dbReference type="EC" id="4.2.99.18" evidence="2"/>
<evidence type="ECO:0000259" key="15">
    <source>
        <dbReference type="PROSITE" id="PS51068"/>
    </source>
</evidence>
<feature type="domain" description="FPG-type" evidence="14">
    <location>
        <begin position="184"/>
        <end position="224"/>
    </location>
</feature>
<dbReference type="Gene3D" id="3.20.190.10">
    <property type="entry name" value="MutM-like, N-terminal"/>
    <property type="match status" value="1"/>
</dbReference>
<keyword evidence="12" id="KW-0326">Glycosidase</keyword>
<dbReference type="SMART" id="SM01232">
    <property type="entry name" value="H2TH"/>
    <property type="match status" value="1"/>
</dbReference>
<evidence type="ECO:0000256" key="1">
    <source>
        <dbReference type="ARBA" id="ARBA00009409"/>
    </source>
</evidence>
<dbReference type="AlphaFoldDB" id="A0A1M4TGY1"/>
<evidence type="ECO:0000256" key="2">
    <source>
        <dbReference type="ARBA" id="ARBA00012720"/>
    </source>
</evidence>
<evidence type="ECO:0000256" key="11">
    <source>
        <dbReference type="ARBA" id="ARBA00023268"/>
    </source>
</evidence>
<keyword evidence="11" id="KW-0511">Multifunctional enzyme</keyword>
<evidence type="ECO:0000256" key="8">
    <source>
        <dbReference type="ARBA" id="ARBA00023125"/>
    </source>
</evidence>
<evidence type="ECO:0000256" key="6">
    <source>
        <dbReference type="ARBA" id="ARBA00022801"/>
    </source>
</evidence>
<keyword evidence="16" id="KW-0255">Endonuclease</keyword>
<dbReference type="InterPro" id="IPR015886">
    <property type="entry name" value="H2TH_FPG"/>
</dbReference>
<dbReference type="InterPro" id="IPR012319">
    <property type="entry name" value="FPG_cat"/>
</dbReference>
<dbReference type="InterPro" id="IPR010979">
    <property type="entry name" value="Ribosomal_uS13-like_H2TH"/>
</dbReference>
<keyword evidence="8" id="KW-0238">DNA-binding</keyword>
<organism evidence="16 17">
    <name type="scientific">Ferrithrix thermotolerans DSM 19514</name>
    <dbReference type="NCBI Taxonomy" id="1121881"/>
    <lineage>
        <taxon>Bacteria</taxon>
        <taxon>Bacillati</taxon>
        <taxon>Actinomycetota</taxon>
        <taxon>Acidimicrobiia</taxon>
        <taxon>Acidimicrobiales</taxon>
        <taxon>Acidimicrobiaceae</taxon>
        <taxon>Ferrithrix</taxon>
    </lineage>
</organism>
<keyword evidence="9" id="KW-0234">DNA repair</keyword>
<dbReference type="Gene3D" id="1.10.8.50">
    <property type="match status" value="1"/>
</dbReference>
<name>A0A1M4TGY1_9ACTN</name>
<keyword evidence="4" id="KW-0227">DNA damage</keyword>
<dbReference type="PANTHER" id="PTHR42697:SF1">
    <property type="entry name" value="ENDONUCLEASE 8"/>
    <property type="match status" value="1"/>
</dbReference>
<dbReference type="GO" id="GO:0006284">
    <property type="term" value="P:base-excision repair"/>
    <property type="evidence" value="ECO:0007669"/>
    <property type="project" value="InterPro"/>
</dbReference>
<dbReference type="InterPro" id="IPR035937">
    <property type="entry name" value="FPG_N"/>
</dbReference>
<dbReference type="SUPFAM" id="SSF57716">
    <property type="entry name" value="Glucocorticoid receptor-like (DNA-binding domain)"/>
    <property type="match status" value="1"/>
</dbReference>
<proteinExistence type="inferred from homology"/>
<keyword evidence="6" id="KW-0378">Hydrolase</keyword>
<accession>A0A1M4TGY1</accession>
<evidence type="ECO:0000256" key="3">
    <source>
        <dbReference type="ARBA" id="ARBA00022723"/>
    </source>
</evidence>
<feature type="domain" description="Formamidopyrimidine-DNA glycosylase catalytic" evidence="15">
    <location>
        <begin position="1"/>
        <end position="74"/>
    </location>
</feature>
<evidence type="ECO:0000256" key="7">
    <source>
        <dbReference type="ARBA" id="ARBA00022833"/>
    </source>
</evidence>
<dbReference type="STRING" id="1121881.SAMN02745225_00612"/>
<dbReference type="SUPFAM" id="SSF46946">
    <property type="entry name" value="S13-like H2TH domain"/>
    <property type="match status" value="1"/>
</dbReference>
<comment type="similarity">
    <text evidence="1">Belongs to the FPG family.</text>
</comment>
<dbReference type="EMBL" id="FQUL01000005">
    <property type="protein sequence ID" value="SHE43733.1"/>
    <property type="molecule type" value="Genomic_DNA"/>
</dbReference>
<dbReference type="PROSITE" id="PS51066">
    <property type="entry name" value="ZF_FPG_2"/>
    <property type="match status" value="1"/>
</dbReference>
<keyword evidence="16" id="KW-0540">Nuclease</keyword>
<keyword evidence="5 13" id="KW-0863">Zinc-finger</keyword>
<keyword evidence="3" id="KW-0479">Metal-binding</keyword>
<dbReference type="GO" id="GO:0008270">
    <property type="term" value="F:zinc ion binding"/>
    <property type="evidence" value="ECO:0007669"/>
    <property type="project" value="UniProtKB-KW"/>
</dbReference>
<dbReference type="Pfam" id="PF06831">
    <property type="entry name" value="H2TH"/>
    <property type="match status" value="1"/>
</dbReference>
<protein>
    <recommendedName>
        <fullName evidence="2">DNA-(apurinic or apyrimidinic site) lyase</fullName>
        <ecNumber evidence="2">4.2.99.18</ecNumber>
    </recommendedName>
</protein>
<keyword evidence="10" id="KW-0456">Lyase</keyword>
<evidence type="ECO:0000256" key="5">
    <source>
        <dbReference type="ARBA" id="ARBA00022771"/>
    </source>
</evidence>